<dbReference type="EMBL" id="OZ034817">
    <property type="protein sequence ID" value="CAL1382062.1"/>
    <property type="molecule type" value="Genomic_DNA"/>
</dbReference>
<evidence type="ECO:0000313" key="1">
    <source>
        <dbReference type="EMBL" id="CAL1382062.1"/>
    </source>
</evidence>
<evidence type="ECO:0008006" key="3">
    <source>
        <dbReference type="Google" id="ProtNLM"/>
    </source>
</evidence>
<proteinExistence type="predicted"/>
<dbReference type="AlphaFoldDB" id="A0AAV2E8G6"/>
<gene>
    <name evidence="1" type="ORF">LTRI10_LOCUS23406</name>
</gene>
<name>A0AAV2E8G6_9ROSI</name>
<evidence type="ECO:0000313" key="2">
    <source>
        <dbReference type="Proteomes" id="UP001497516"/>
    </source>
</evidence>
<organism evidence="1 2">
    <name type="scientific">Linum trigynum</name>
    <dbReference type="NCBI Taxonomy" id="586398"/>
    <lineage>
        <taxon>Eukaryota</taxon>
        <taxon>Viridiplantae</taxon>
        <taxon>Streptophyta</taxon>
        <taxon>Embryophyta</taxon>
        <taxon>Tracheophyta</taxon>
        <taxon>Spermatophyta</taxon>
        <taxon>Magnoliopsida</taxon>
        <taxon>eudicotyledons</taxon>
        <taxon>Gunneridae</taxon>
        <taxon>Pentapetalae</taxon>
        <taxon>rosids</taxon>
        <taxon>fabids</taxon>
        <taxon>Malpighiales</taxon>
        <taxon>Linaceae</taxon>
        <taxon>Linum</taxon>
    </lineage>
</organism>
<sequence length="67" mass="7328">MVGGDLAHDRGGALFEDTRSLVSHFSRISYCFVSRQLNRAAHHVAQKALSSGVRPLVDSRVFLSSTL</sequence>
<reference evidence="1 2" key="1">
    <citation type="submission" date="2024-04" db="EMBL/GenBank/DDBJ databases">
        <authorList>
            <person name="Fracassetti M."/>
        </authorList>
    </citation>
    <scope>NUCLEOTIDE SEQUENCE [LARGE SCALE GENOMIC DNA]</scope>
</reference>
<accession>A0AAV2E8G6</accession>
<dbReference type="Proteomes" id="UP001497516">
    <property type="component" value="Chromosome 4"/>
</dbReference>
<protein>
    <recommendedName>
        <fullName evidence="3">RNase H type-1 domain-containing protein</fullName>
    </recommendedName>
</protein>
<keyword evidence="2" id="KW-1185">Reference proteome</keyword>